<gene>
    <name evidence="2" type="ORF">JQS30_16875</name>
</gene>
<keyword evidence="3" id="KW-1185">Reference proteome</keyword>
<geneLocation type="plasmid" evidence="2 3">
    <name>p1</name>
</geneLocation>
<evidence type="ECO:0000259" key="1">
    <source>
        <dbReference type="Pfam" id="PF13614"/>
    </source>
</evidence>
<evidence type="ECO:0000313" key="3">
    <source>
        <dbReference type="Proteomes" id="UP000662939"/>
    </source>
</evidence>
<organism evidence="2 3">
    <name type="scientific">Natronoglycomyces albus</name>
    <dbReference type="NCBI Taxonomy" id="2811108"/>
    <lineage>
        <taxon>Bacteria</taxon>
        <taxon>Bacillati</taxon>
        <taxon>Actinomycetota</taxon>
        <taxon>Actinomycetes</taxon>
        <taxon>Glycomycetales</taxon>
        <taxon>Glycomycetaceae</taxon>
        <taxon>Natronoglycomyces</taxon>
    </lineage>
</organism>
<dbReference type="InterPro" id="IPR050678">
    <property type="entry name" value="DNA_Partitioning_ATPase"/>
</dbReference>
<dbReference type="AlphaFoldDB" id="A0A895XPT0"/>
<name>A0A895XPT0_9ACTN</name>
<dbReference type="Proteomes" id="UP000662939">
    <property type="component" value="Plasmid p1"/>
</dbReference>
<proteinExistence type="predicted"/>
<feature type="domain" description="AAA" evidence="1">
    <location>
        <begin position="11"/>
        <end position="188"/>
    </location>
</feature>
<dbReference type="Gene3D" id="3.40.50.300">
    <property type="entry name" value="P-loop containing nucleotide triphosphate hydrolases"/>
    <property type="match status" value="1"/>
</dbReference>
<dbReference type="PANTHER" id="PTHR13696">
    <property type="entry name" value="P-LOOP CONTAINING NUCLEOSIDE TRIPHOSPHATE HYDROLASE"/>
    <property type="match status" value="1"/>
</dbReference>
<accession>A0A895XPT0</accession>
<sequence>MQHELDDNLSRTIAFLNDKGGVGKTSLADNLAGQYAAAGYKVLLIDLNKQANVADDLAYRDNPAIDDKGLGLFQALTAGTPLKPVQGIRPNLDVVPGGIHIDDLTAVLAGRSDSDNGRTTLRDSLAPIADQYDIVIIDSPPEAKNLSNLALCAARWIIMPTRSDPGGLVGMGLVASRFVRAREVNPHLQLLGIVLFGTASNASAIRREVHADIQKAFGGQESPMLTASVRYAERVARDMRKTGRLAHELEEDVKALPPRWEALRQGKKPSSMSPTTGKVSEDYAEIGAEILQIMAAAEPAN</sequence>
<keyword evidence="2" id="KW-0614">Plasmid</keyword>
<dbReference type="PANTHER" id="PTHR13696:SF99">
    <property type="entry name" value="COBYRINIC ACID AC-DIAMIDE SYNTHASE"/>
    <property type="match status" value="1"/>
</dbReference>
<dbReference type="KEGG" id="nav:JQS30_16875"/>
<evidence type="ECO:0000313" key="2">
    <source>
        <dbReference type="EMBL" id="QSB07177.1"/>
    </source>
</evidence>
<dbReference type="RefSeq" id="WP_213173172.1">
    <property type="nucleotide sequence ID" value="NZ_CP070498.1"/>
</dbReference>
<dbReference type="Pfam" id="PF13614">
    <property type="entry name" value="AAA_31"/>
    <property type="match status" value="1"/>
</dbReference>
<reference evidence="2" key="1">
    <citation type="submission" date="2021-02" db="EMBL/GenBank/DDBJ databases">
        <title>Natronoglycomyces albus gen. nov., sp. nov, a haloalkaliphilic actinobacterium from a soda solonchak soil.</title>
        <authorList>
            <person name="Sorokin D.Y."/>
            <person name="Khijniak T.V."/>
            <person name="Zakharycheva A.P."/>
            <person name="Boueva O.V."/>
            <person name="Ariskina E.V."/>
            <person name="Hahnke R.L."/>
            <person name="Bunk B."/>
            <person name="Sproer C."/>
            <person name="Schumann P."/>
            <person name="Evtushenko L.I."/>
            <person name="Kublanov I.V."/>
        </authorList>
    </citation>
    <scope>NUCLEOTIDE SEQUENCE</scope>
    <source>
        <strain evidence="2">DSM 106290</strain>
        <plasmid evidence="2">p1</plasmid>
    </source>
</reference>
<protein>
    <submittedName>
        <fullName evidence="2">ParA family protein</fullName>
    </submittedName>
</protein>
<dbReference type="SUPFAM" id="SSF52540">
    <property type="entry name" value="P-loop containing nucleoside triphosphate hydrolases"/>
    <property type="match status" value="1"/>
</dbReference>
<dbReference type="CDD" id="cd02042">
    <property type="entry name" value="ParAB_family"/>
    <property type="match status" value="1"/>
</dbReference>
<dbReference type="InterPro" id="IPR027417">
    <property type="entry name" value="P-loop_NTPase"/>
</dbReference>
<dbReference type="EMBL" id="CP070498">
    <property type="protein sequence ID" value="QSB07177.1"/>
    <property type="molecule type" value="Genomic_DNA"/>
</dbReference>
<dbReference type="InterPro" id="IPR025669">
    <property type="entry name" value="AAA_dom"/>
</dbReference>